<proteinExistence type="predicted"/>
<dbReference type="InterPro" id="IPR050832">
    <property type="entry name" value="Bact_Acetyltransf"/>
</dbReference>
<dbReference type="Proteomes" id="UP000236416">
    <property type="component" value="Unassembled WGS sequence"/>
</dbReference>
<organism evidence="4 5">
    <name type="scientific">Chromobacterium sinusclupearum</name>
    <dbReference type="NCBI Taxonomy" id="2077146"/>
    <lineage>
        <taxon>Bacteria</taxon>
        <taxon>Pseudomonadati</taxon>
        <taxon>Pseudomonadota</taxon>
        <taxon>Betaproteobacteria</taxon>
        <taxon>Neisseriales</taxon>
        <taxon>Chromobacteriaceae</taxon>
        <taxon>Chromobacterium</taxon>
    </lineage>
</organism>
<dbReference type="EMBL" id="PPTF01000029">
    <property type="protein sequence ID" value="POA99070.1"/>
    <property type="molecule type" value="Genomic_DNA"/>
</dbReference>
<gene>
    <name evidence="4" type="ORF">C2134_08305</name>
</gene>
<dbReference type="PANTHER" id="PTHR43877">
    <property type="entry name" value="AMINOALKYLPHOSPHONATE N-ACETYLTRANSFERASE-RELATED-RELATED"/>
    <property type="match status" value="1"/>
</dbReference>
<protein>
    <submittedName>
        <fullName evidence="4">GNAT family N-acetyltransferase</fullName>
    </submittedName>
</protein>
<dbReference type="PROSITE" id="PS51186">
    <property type="entry name" value="GNAT"/>
    <property type="match status" value="1"/>
</dbReference>
<feature type="domain" description="N-acetyltransferase" evidence="3">
    <location>
        <begin position="4"/>
        <end position="176"/>
    </location>
</feature>
<sequence length="176" mass="18896">MPQLDILALDAEPAAALLPELAELLHACVHDGASIHFVLPFSLERAAAFWRDKTLPGVAGGGRLLLAALLDGELAGSVQLDCDTPPNQPHRAEVGKLLVHPRHRRQGIARALMLELEQHAQARGRSLLTLDTASGDKAELLYRSLGYQAAGTIPGFALDGRGEKLNATTILYKMLN</sequence>
<evidence type="ECO:0000256" key="2">
    <source>
        <dbReference type="ARBA" id="ARBA00023315"/>
    </source>
</evidence>
<evidence type="ECO:0000313" key="4">
    <source>
        <dbReference type="EMBL" id="POA99070.1"/>
    </source>
</evidence>
<keyword evidence="5" id="KW-1185">Reference proteome</keyword>
<dbReference type="GO" id="GO:0016747">
    <property type="term" value="F:acyltransferase activity, transferring groups other than amino-acyl groups"/>
    <property type="evidence" value="ECO:0007669"/>
    <property type="project" value="InterPro"/>
</dbReference>
<accession>A0A2K4MPS1</accession>
<name>A0A2K4MPS1_9NEIS</name>
<keyword evidence="2" id="KW-0012">Acyltransferase</keyword>
<dbReference type="CDD" id="cd04301">
    <property type="entry name" value="NAT_SF"/>
    <property type="match status" value="1"/>
</dbReference>
<evidence type="ECO:0000256" key="1">
    <source>
        <dbReference type="ARBA" id="ARBA00022679"/>
    </source>
</evidence>
<dbReference type="RefSeq" id="WP_103319123.1">
    <property type="nucleotide sequence ID" value="NZ_PPTF01000029.1"/>
</dbReference>
<comment type="caution">
    <text evidence="4">The sequence shown here is derived from an EMBL/GenBank/DDBJ whole genome shotgun (WGS) entry which is preliminary data.</text>
</comment>
<evidence type="ECO:0000259" key="3">
    <source>
        <dbReference type="PROSITE" id="PS51186"/>
    </source>
</evidence>
<dbReference type="InterPro" id="IPR000182">
    <property type="entry name" value="GNAT_dom"/>
</dbReference>
<keyword evidence="1 4" id="KW-0808">Transferase</keyword>
<reference evidence="4 5" key="1">
    <citation type="submission" date="2018-01" db="EMBL/GenBank/DDBJ databases">
        <title>Genomic Sequence of Chromobacterium MWU13-2610 from wild cranberry bogs within the Cape Cod National Seashore.</title>
        <authorList>
            <person name="O'Hara-Hanley K."/>
            <person name="Soby S."/>
            <person name="Harrison A."/>
        </authorList>
    </citation>
    <scope>NUCLEOTIDE SEQUENCE [LARGE SCALE GENOMIC DNA]</scope>
    <source>
        <strain evidence="4 5">MWU13-2610</strain>
    </source>
</reference>
<dbReference type="InterPro" id="IPR016181">
    <property type="entry name" value="Acyl_CoA_acyltransferase"/>
</dbReference>
<dbReference type="SUPFAM" id="SSF55729">
    <property type="entry name" value="Acyl-CoA N-acyltransferases (Nat)"/>
    <property type="match status" value="1"/>
</dbReference>
<dbReference type="Gene3D" id="3.40.630.30">
    <property type="match status" value="1"/>
</dbReference>
<dbReference type="AlphaFoldDB" id="A0A2K4MPS1"/>
<evidence type="ECO:0000313" key="5">
    <source>
        <dbReference type="Proteomes" id="UP000236416"/>
    </source>
</evidence>
<dbReference type="Pfam" id="PF00583">
    <property type="entry name" value="Acetyltransf_1"/>
    <property type="match status" value="1"/>
</dbReference>